<evidence type="ECO:0000313" key="1">
    <source>
        <dbReference type="EMBL" id="CAH1002548.1"/>
    </source>
</evidence>
<dbReference type="RefSeq" id="WP_238752377.1">
    <property type="nucleotide sequence ID" value="NZ_CAKLPZ010000006.1"/>
</dbReference>
<gene>
    <name evidence="1" type="ORF">LEM8419_03422</name>
</gene>
<dbReference type="Proteomes" id="UP000837803">
    <property type="component" value="Unassembled WGS sequence"/>
</dbReference>
<evidence type="ECO:0000313" key="2">
    <source>
        <dbReference type="Proteomes" id="UP000837803"/>
    </source>
</evidence>
<dbReference type="EMBL" id="CAKLPZ010000006">
    <property type="protein sequence ID" value="CAH1002548.1"/>
    <property type="molecule type" value="Genomic_DNA"/>
</dbReference>
<accession>A0ABN8FEY0</accession>
<keyword evidence="2" id="KW-1185">Reference proteome</keyword>
<sequence length="86" mass="9763">MSDQLAYRITITTDQGEVTWDFKGLLKASSVFARLKEGKAAQPCTVRLLSNEDNRTIDNFEITAPKRPVNYQETLERLSSPFLLVD</sequence>
<protein>
    <submittedName>
        <fullName evidence="1">Uncharacterized protein</fullName>
    </submittedName>
</protein>
<name>A0ABN8FEY0_9BACT</name>
<proteinExistence type="predicted"/>
<comment type="caution">
    <text evidence="1">The sequence shown here is derived from an EMBL/GenBank/DDBJ whole genome shotgun (WGS) entry which is preliminary data.</text>
</comment>
<reference evidence="1" key="1">
    <citation type="submission" date="2021-12" db="EMBL/GenBank/DDBJ databases">
        <authorList>
            <person name="Rodrigo-Torres L."/>
            <person name="Arahal R. D."/>
            <person name="Lucena T."/>
        </authorList>
    </citation>
    <scope>NUCLEOTIDE SEQUENCE</scope>
    <source>
        <strain evidence="1">CECT 8419</strain>
    </source>
</reference>
<organism evidence="1 2">
    <name type="scientific">Neolewinella maritima</name>
    <dbReference type="NCBI Taxonomy" id="1383882"/>
    <lineage>
        <taxon>Bacteria</taxon>
        <taxon>Pseudomonadati</taxon>
        <taxon>Bacteroidota</taxon>
        <taxon>Saprospiria</taxon>
        <taxon>Saprospirales</taxon>
        <taxon>Lewinellaceae</taxon>
        <taxon>Neolewinella</taxon>
    </lineage>
</organism>